<accession>A0A8S4SA86</accession>
<sequence length="97" mass="10866">MHAASNPAIPIHGRMENQGMPPDKWQAAFWFVIDQAADDDGTCHTLGDQNSGRNAINTKVHPVPWPINSSRHPKHTKTQQTYHIGRITSGLRFITSR</sequence>
<name>A0A8S4SA86_9NEOP</name>
<feature type="region of interest" description="Disordered" evidence="1">
    <location>
        <begin position="1"/>
        <end position="20"/>
    </location>
</feature>
<evidence type="ECO:0000313" key="2">
    <source>
        <dbReference type="EMBL" id="CAH2254773.1"/>
    </source>
</evidence>
<protein>
    <submittedName>
        <fullName evidence="2">Jg15377 protein</fullName>
    </submittedName>
</protein>
<keyword evidence="3" id="KW-1185">Reference proteome</keyword>
<dbReference type="AlphaFoldDB" id="A0A8S4SA86"/>
<comment type="caution">
    <text evidence="2">The sequence shown here is derived from an EMBL/GenBank/DDBJ whole genome shotgun (WGS) entry which is preliminary data.</text>
</comment>
<gene>
    <name evidence="2" type="primary">jg15377</name>
    <name evidence="2" type="ORF">PAEG_LOCUS22700</name>
</gene>
<proteinExistence type="predicted"/>
<dbReference type="Proteomes" id="UP000838756">
    <property type="component" value="Unassembled WGS sequence"/>
</dbReference>
<organism evidence="2 3">
    <name type="scientific">Pararge aegeria aegeria</name>
    <dbReference type="NCBI Taxonomy" id="348720"/>
    <lineage>
        <taxon>Eukaryota</taxon>
        <taxon>Metazoa</taxon>
        <taxon>Ecdysozoa</taxon>
        <taxon>Arthropoda</taxon>
        <taxon>Hexapoda</taxon>
        <taxon>Insecta</taxon>
        <taxon>Pterygota</taxon>
        <taxon>Neoptera</taxon>
        <taxon>Endopterygota</taxon>
        <taxon>Lepidoptera</taxon>
        <taxon>Glossata</taxon>
        <taxon>Ditrysia</taxon>
        <taxon>Papilionoidea</taxon>
        <taxon>Nymphalidae</taxon>
        <taxon>Satyrinae</taxon>
        <taxon>Satyrini</taxon>
        <taxon>Parargina</taxon>
        <taxon>Pararge</taxon>
    </lineage>
</organism>
<evidence type="ECO:0000313" key="3">
    <source>
        <dbReference type="Proteomes" id="UP000838756"/>
    </source>
</evidence>
<dbReference type="EMBL" id="CAKXAJ010026087">
    <property type="protein sequence ID" value="CAH2254773.1"/>
    <property type="molecule type" value="Genomic_DNA"/>
</dbReference>
<evidence type="ECO:0000256" key="1">
    <source>
        <dbReference type="SAM" id="MobiDB-lite"/>
    </source>
</evidence>
<reference evidence="2" key="1">
    <citation type="submission" date="2022-03" db="EMBL/GenBank/DDBJ databases">
        <authorList>
            <person name="Lindestad O."/>
        </authorList>
    </citation>
    <scope>NUCLEOTIDE SEQUENCE</scope>
</reference>